<evidence type="ECO:0000256" key="2">
    <source>
        <dbReference type="ARBA" id="ARBA00022737"/>
    </source>
</evidence>
<dbReference type="PROSITE" id="PS51375">
    <property type="entry name" value="PPR"/>
    <property type="match status" value="5"/>
</dbReference>
<dbReference type="PANTHER" id="PTHR47447">
    <property type="entry name" value="OS03G0856100 PROTEIN"/>
    <property type="match status" value="1"/>
</dbReference>
<feature type="repeat" description="PPR" evidence="3">
    <location>
        <begin position="422"/>
        <end position="456"/>
    </location>
</feature>
<sequence>MYSVMAQRVQRLSLFVSSTPLTTRYLCSITNLQSQPSPSSKYDDVQRIFRIITTSPDPQSLKHSLRNSQITFSNDLIDRVLKRARFSHSNPLSALEFYKFTSRGKGFFHTPFSFDNMLYVLGRNRKFEEMWELLLETKKKDQSLITPRTVQVVLARIAKVCSVRQTVESFKRFKRLVLKFDVDCYNALFRTLSQEKSMSDARNVYHALKHEFRPNLHTFNILLAGWRSPEEAEAFFGEMRDMGVKPDLVSYNCLVDVCCKGRELQKAYALIDKMRDEGIDLDVITYTSLIGGLGLAGQPDKAREVLKEMREYGCYPDVAAYNAVIRNFCIAKRLGDAYSLMEEMVEKGLSPNATTFNVILRSLYWANDLRSSWSLYLRMKEMGCLPNTQSCMFLIRLIRRQENADLALELWNDMIDKGFGAYTLVSDVLFDLLCDVGKLEEAERCFLQMLEKGQKPSQVSFRRIKVLMELAGKHDALANLSEKMSAFGSAIHTRKSYVDELDTPISDIMI</sequence>
<feature type="repeat" description="PPR" evidence="3">
    <location>
        <begin position="247"/>
        <end position="281"/>
    </location>
</feature>
<dbReference type="Pfam" id="PF01535">
    <property type="entry name" value="PPR"/>
    <property type="match status" value="3"/>
</dbReference>
<comment type="similarity">
    <text evidence="1">Belongs to the PPR family. P subfamily.</text>
</comment>
<keyword evidence="5" id="KW-1185">Reference proteome</keyword>
<comment type="caution">
    <text evidence="4">The sequence shown here is derived from an EMBL/GenBank/DDBJ whole genome shotgun (WGS) entry which is preliminary data.</text>
</comment>
<keyword evidence="2" id="KW-0677">Repeat</keyword>
<dbReference type="AlphaFoldDB" id="A0AAD4J5F7"/>
<accession>A0AAD4J5F7</accession>
<feature type="repeat" description="PPR" evidence="3">
    <location>
        <begin position="352"/>
        <end position="386"/>
    </location>
</feature>
<evidence type="ECO:0000256" key="3">
    <source>
        <dbReference type="PROSITE-ProRule" id="PRU00708"/>
    </source>
</evidence>
<name>A0AAD4J5F7_PERFH</name>
<dbReference type="InterPro" id="IPR002885">
    <property type="entry name" value="PPR_rpt"/>
</dbReference>
<evidence type="ECO:0000256" key="1">
    <source>
        <dbReference type="ARBA" id="ARBA00007626"/>
    </source>
</evidence>
<dbReference type="NCBIfam" id="TIGR00756">
    <property type="entry name" value="PPR"/>
    <property type="match status" value="6"/>
</dbReference>
<evidence type="ECO:0000313" key="4">
    <source>
        <dbReference type="EMBL" id="KAH6826965.1"/>
    </source>
</evidence>
<dbReference type="InterPro" id="IPR011990">
    <property type="entry name" value="TPR-like_helical_dom_sf"/>
</dbReference>
<dbReference type="Pfam" id="PF13041">
    <property type="entry name" value="PPR_2"/>
    <property type="match status" value="2"/>
</dbReference>
<gene>
    <name evidence="4" type="ORF">C2S53_013310</name>
</gene>
<proteinExistence type="inferred from homology"/>
<dbReference type="Proteomes" id="UP001190926">
    <property type="component" value="Unassembled WGS sequence"/>
</dbReference>
<dbReference type="Pfam" id="PF13812">
    <property type="entry name" value="PPR_3"/>
    <property type="match status" value="1"/>
</dbReference>
<feature type="repeat" description="PPR" evidence="3">
    <location>
        <begin position="317"/>
        <end position="351"/>
    </location>
</feature>
<reference evidence="4 5" key="1">
    <citation type="journal article" date="2021" name="Nat. Commun.">
        <title>Incipient diploidization of the medicinal plant Perilla within 10,000 years.</title>
        <authorList>
            <person name="Zhang Y."/>
            <person name="Shen Q."/>
            <person name="Leng L."/>
            <person name="Zhang D."/>
            <person name="Chen S."/>
            <person name="Shi Y."/>
            <person name="Ning Z."/>
            <person name="Chen S."/>
        </authorList>
    </citation>
    <scope>NUCLEOTIDE SEQUENCE [LARGE SCALE GENOMIC DNA]</scope>
    <source>
        <strain evidence="5">cv. PC099</strain>
    </source>
</reference>
<evidence type="ECO:0000313" key="5">
    <source>
        <dbReference type="Proteomes" id="UP001190926"/>
    </source>
</evidence>
<dbReference type="Gene3D" id="1.25.40.10">
    <property type="entry name" value="Tetratricopeptide repeat domain"/>
    <property type="match status" value="3"/>
</dbReference>
<dbReference type="PANTHER" id="PTHR47447:SF23">
    <property type="entry name" value="PENTACOTRIPEPTIDE-REPEAT REGION OF PRORP DOMAIN-CONTAINING PROTEIN"/>
    <property type="match status" value="1"/>
</dbReference>
<feature type="repeat" description="PPR" evidence="3">
    <location>
        <begin position="282"/>
        <end position="316"/>
    </location>
</feature>
<protein>
    <submittedName>
        <fullName evidence="4">Pentatricopeptide repeat superfamily protein</fullName>
    </submittedName>
</protein>
<organism evidence="4 5">
    <name type="scientific">Perilla frutescens var. hirtella</name>
    <name type="common">Perilla citriodora</name>
    <name type="synonym">Perilla setoyensis</name>
    <dbReference type="NCBI Taxonomy" id="608512"/>
    <lineage>
        <taxon>Eukaryota</taxon>
        <taxon>Viridiplantae</taxon>
        <taxon>Streptophyta</taxon>
        <taxon>Embryophyta</taxon>
        <taxon>Tracheophyta</taxon>
        <taxon>Spermatophyta</taxon>
        <taxon>Magnoliopsida</taxon>
        <taxon>eudicotyledons</taxon>
        <taxon>Gunneridae</taxon>
        <taxon>Pentapetalae</taxon>
        <taxon>asterids</taxon>
        <taxon>lamiids</taxon>
        <taxon>Lamiales</taxon>
        <taxon>Lamiaceae</taxon>
        <taxon>Nepetoideae</taxon>
        <taxon>Elsholtzieae</taxon>
        <taxon>Perilla</taxon>
    </lineage>
</organism>
<dbReference type="EMBL" id="SDAM02000154">
    <property type="protein sequence ID" value="KAH6826965.1"/>
    <property type="molecule type" value="Genomic_DNA"/>
</dbReference>